<gene>
    <name evidence="1" type="ORF">BAU07_26260</name>
</gene>
<accession>A0A193GLD0</accession>
<keyword evidence="2" id="KW-1185">Reference proteome</keyword>
<dbReference type="OrthoDB" id="9977401at2"/>
<name>A0A193GLD0_9BORD</name>
<keyword evidence="1" id="KW-0614">Plasmid</keyword>
<reference evidence="1 2" key="1">
    <citation type="submission" date="2016-06" db="EMBL/GenBank/DDBJ databases">
        <title>Complete genome sequences of Bordetella bronchialis and Bordetella flabilis.</title>
        <authorList>
            <person name="LiPuma J.J."/>
            <person name="Spilker T."/>
        </authorList>
    </citation>
    <scope>NUCLEOTIDE SEQUENCE [LARGE SCALE GENOMIC DNA]</scope>
    <source>
        <strain evidence="1 2">AU10664</strain>
        <plasmid evidence="1 2">unnamed1</plasmid>
    </source>
</reference>
<dbReference type="EMBL" id="CP016173">
    <property type="protein sequence ID" value="ANN80902.1"/>
    <property type="molecule type" value="Genomic_DNA"/>
</dbReference>
<evidence type="ECO:0000313" key="2">
    <source>
        <dbReference type="Proteomes" id="UP000091926"/>
    </source>
</evidence>
<dbReference type="Proteomes" id="UP000091926">
    <property type="component" value="Plasmid unnamed1"/>
</dbReference>
<sequence>MILGKQPVLSEYGAGVREAIRKLPPEVSKELLSEYKAPSPALLSSVQAAIIGREFAIENAAKGVNLDREWAEGGMTRRLDEVGLAEEDSWNRPEA</sequence>
<dbReference type="AlphaFoldDB" id="A0A193GLD0"/>
<evidence type="ECO:0000313" key="1">
    <source>
        <dbReference type="EMBL" id="ANN80902.1"/>
    </source>
</evidence>
<protein>
    <submittedName>
        <fullName evidence="1">Uncharacterized protein</fullName>
    </submittedName>
</protein>
<geneLocation type="plasmid" evidence="1 2">
    <name>unnamed1</name>
</geneLocation>
<proteinExistence type="predicted"/>
<dbReference type="KEGG" id="bfz:BAU07_26260"/>
<organism evidence="1 2">
    <name type="scientific">Bordetella flabilis</name>
    <dbReference type="NCBI Taxonomy" id="463014"/>
    <lineage>
        <taxon>Bacteria</taxon>
        <taxon>Pseudomonadati</taxon>
        <taxon>Pseudomonadota</taxon>
        <taxon>Betaproteobacteria</taxon>
        <taxon>Burkholderiales</taxon>
        <taxon>Alcaligenaceae</taxon>
        <taxon>Bordetella</taxon>
    </lineage>
</organism>